<protein>
    <submittedName>
        <fullName evidence="2">Uncharacterized protein</fullName>
    </submittedName>
</protein>
<feature type="region of interest" description="Disordered" evidence="1">
    <location>
        <begin position="1"/>
        <end position="28"/>
    </location>
</feature>
<dbReference type="Proteomes" id="UP001501638">
    <property type="component" value="Unassembled WGS sequence"/>
</dbReference>
<dbReference type="EMBL" id="BAAASZ010000010">
    <property type="protein sequence ID" value="GAA2431459.1"/>
    <property type="molecule type" value="Genomic_DNA"/>
</dbReference>
<dbReference type="Gene3D" id="2.60.120.200">
    <property type="match status" value="1"/>
</dbReference>
<evidence type="ECO:0000256" key="1">
    <source>
        <dbReference type="SAM" id="MobiDB-lite"/>
    </source>
</evidence>
<feature type="region of interest" description="Disordered" evidence="1">
    <location>
        <begin position="157"/>
        <end position="229"/>
    </location>
</feature>
<feature type="compositionally biased region" description="Basic and acidic residues" evidence="1">
    <location>
        <begin position="168"/>
        <end position="177"/>
    </location>
</feature>
<feature type="compositionally biased region" description="Low complexity" evidence="1">
    <location>
        <begin position="189"/>
        <end position="209"/>
    </location>
</feature>
<evidence type="ECO:0000313" key="3">
    <source>
        <dbReference type="Proteomes" id="UP001501638"/>
    </source>
</evidence>
<dbReference type="InterPro" id="IPR013320">
    <property type="entry name" value="ConA-like_dom_sf"/>
</dbReference>
<reference evidence="3" key="1">
    <citation type="journal article" date="2019" name="Int. J. Syst. Evol. Microbiol.">
        <title>The Global Catalogue of Microorganisms (GCM) 10K type strain sequencing project: providing services to taxonomists for standard genome sequencing and annotation.</title>
        <authorList>
            <consortium name="The Broad Institute Genomics Platform"/>
            <consortium name="The Broad Institute Genome Sequencing Center for Infectious Disease"/>
            <person name="Wu L."/>
            <person name="Ma J."/>
        </authorList>
    </citation>
    <scope>NUCLEOTIDE SEQUENCE [LARGE SCALE GENOMIC DNA]</scope>
    <source>
        <strain evidence="3">JCM 6305</strain>
    </source>
</reference>
<keyword evidence="3" id="KW-1185">Reference proteome</keyword>
<name>A0ABP5WRA2_9ACTN</name>
<sequence>MRQPSAAEVAARRADVQSPGDAIGRHDRIRLPTPATGRYVRMLGVERRSFHNPAPAPATARFGHSLYEFQVWGTGGSASAARPALPADQDGSHRTVFQDDFDGTALDRGKGRVVKTGGTVGVVNGESRAYVDSPDAIAVGGGTLKLRARHRKGCAACGWRSTGSRSSRRADGRDRPYPPRAARRPPPSRTGRPAAPAPQPSSAAMTTSTGTDAMVDSRMDSRARFSAIR</sequence>
<dbReference type="SUPFAM" id="SSF49899">
    <property type="entry name" value="Concanavalin A-like lectins/glucanases"/>
    <property type="match status" value="1"/>
</dbReference>
<proteinExistence type="predicted"/>
<organism evidence="2 3">
    <name type="scientific">Streptomyces macrosporus</name>
    <dbReference type="NCBI Taxonomy" id="44032"/>
    <lineage>
        <taxon>Bacteria</taxon>
        <taxon>Bacillati</taxon>
        <taxon>Actinomycetota</taxon>
        <taxon>Actinomycetes</taxon>
        <taxon>Kitasatosporales</taxon>
        <taxon>Streptomycetaceae</taxon>
        <taxon>Streptomyces</taxon>
    </lineage>
</organism>
<gene>
    <name evidence="2" type="ORF">GCM10010405_12950</name>
</gene>
<comment type="caution">
    <text evidence="2">The sequence shown here is derived from an EMBL/GenBank/DDBJ whole genome shotgun (WGS) entry which is preliminary data.</text>
</comment>
<evidence type="ECO:0000313" key="2">
    <source>
        <dbReference type="EMBL" id="GAA2431459.1"/>
    </source>
</evidence>
<accession>A0ABP5WRA2</accession>